<dbReference type="AlphaFoldDB" id="A0A9W9ZFC9"/>
<feature type="domain" description="YqaJ viral recombinase" evidence="2">
    <location>
        <begin position="25"/>
        <end position="159"/>
    </location>
</feature>
<proteinExistence type="predicted"/>
<sequence>MGHTSEDKGERVHRRETSYEQGSEDWKMARKGKVTGSRAACALGWRGRQEMEEYAKQVRSGGVNSTEINDAMRWGSMCEDHAVATYIHKMPCKMFKKTGLWIQSDDNGSSWLGVSPDGIVDEDTVIEIKCPYMAGNPFPYRKVPVSYVPQCQLEMYATNTSKCHFVCWTPKRTFVYLIERDQQFIKELLDHLRSFWDDAQAGISPKWTSGIDVLKKAAQEISDKSKLLQTLESCRKENAMEHADFNRFWKRNEPVPKRKCTGCGKLQVICKLNPCKNISTTCKANPTTLQSFQSFTYGSGQVPNSCHTDTFLEAIFHPFTHQVTPSSANFQNSSAALDALLEAIIMQEQGNFHTSKMVLWNYLQNNTSNGQINFPIGKIASLSLIIDTLCKNMYQQERNALFSLHT</sequence>
<dbReference type="SUPFAM" id="SSF52980">
    <property type="entry name" value="Restriction endonuclease-like"/>
    <property type="match status" value="1"/>
</dbReference>
<gene>
    <name evidence="3" type="ORF">OS493_007021</name>
</gene>
<evidence type="ECO:0000259" key="2">
    <source>
        <dbReference type="Pfam" id="PF09588"/>
    </source>
</evidence>
<organism evidence="3 4">
    <name type="scientific">Desmophyllum pertusum</name>
    <dbReference type="NCBI Taxonomy" id="174260"/>
    <lineage>
        <taxon>Eukaryota</taxon>
        <taxon>Metazoa</taxon>
        <taxon>Cnidaria</taxon>
        <taxon>Anthozoa</taxon>
        <taxon>Hexacorallia</taxon>
        <taxon>Scleractinia</taxon>
        <taxon>Caryophylliina</taxon>
        <taxon>Caryophylliidae</taxon>
        <taxon>Desmophyllum</taxon>
    </lineage>
</organism>
<dbReference type="EMBL" id="MU826352">
    <property type="protein sequence ID" value="KAJ7380656.1"/>
    <property type="molecule type" value="Genomic_DNA"/>
</dbReference>
<dbReference type="InterPro" id="IPR011604">
    <property type="entry name" value="PDDEXK-like_dom_sf"/>
</dbReference>
<dbReference type="Pfam" id="PF09588">
    <property type="entry name" value="YqaJ"/>
    <property type="match status" value="1"/>
</dbReference>
<evidence type="ECO:0000313" key="4">
    <source>
        <dbReference type="Proteomes" id="UP001163046"/>
    </source>
</evidence>
<dbReference type="InterPro" id="IPR011335">
    <property type="entry name" value="Restrct_endonuc-II-like"/>
</dbReference>
<reference evidence="3" key="1">
    <citation type="submission" date="2023-01" db="EMBL/GenBank/DDBJ databases">
        <title>Genome assembly of the deep-sea coral Lophelia pertusa.</title>
        <authorList>
            <person name="Herrera S."/>
            <person name="Cordes E."/>
        </authorList>
    </citation>
    <scope>NUCLEOTIDE SEQUENCE</scope>
    <source>
        <strain evidence="3">USNM1676648</strain>
        <tissue evidence="3">Polyp</tissue>
    </source>
</reference>
<evidence type="ECO:0000256" key="1">
    <source>
        <dbReference type="SAM" id="MobiDB-lite"/>
    </source>
</evidence>
<name>A0A9W9ZFC9_9CNID</name>
<dbReference type="OrthoDB" id="8194943at2759"/>
<dbReference type="InterPro" id="IPR051703">
    <property type="entry name" value="NF-kappa-B_Signaling_Reg"/>
</dbReference>
<dbReference type="Gene3D" id="3.90.320.10">
    <property type="match status" value="1"/>
</dbReference>
<dbReference type="PANTHER" id="PTHR46609:SF6">
    <property type="entry name" value="EXONUCLEASE, PHAGE-TYPE_RECB, C-TERMINAL DOMAIN-CONTAINING PROTEIN-RELATED"/>
    <property type="match status" value="1"/>
</dbReference>
<evidence type="ECO:0000313" key="3">
    <source>
        <dbReference type="EMBL" id="KAJ7380656.1"/>
    </source>
</evidence>
<dbReference type="PANTHER" id="PTHR46609">
    <property type="entry name" value="EXONUCLEASE, PHAGE-TYPE/RECB, C-TERMINAL DOMAIN-CONTAINING PROTEIN"/>
    <property type="match status" value="1"/>
</dbReference>
<keyword evidence="4" id="KW-1185">Reference proteome</keyword>
<comment type="caution">
    <text evidence="3">The sequence shown here is derived from an EMBL/GenBank/DDBJ whole genome shotgun (WGS) entry which is preliminary data.</text>
</comment>
<feature type="region of interest" description="Disordered" evidence="1">
    <location>
        <begin position="1"/>
        <end position="26"/>
    </location>
</feature>
<dbReference type="InterPro" id="IPR019080">
    <property type="entry name" value="YqaJ_viral_recombinase"/>
</dbReference>
<dbReference type="CDD" id="cd22343">
    <property type="entry name" value="PDDEXK_lambda_exonuclease-like"/>
    <property type="match status" value="1"/>
</dbReference>
<dbReference type="GO" id="GO:0006281">
    <property type="term" value="P:DNA repair"/>
    <property type="evidence" value="ECO:0007669"/>
    <property type="project" value="UniProtKB-ARBA"/>
</dbReference>
<dbReference type="Proteomes" id="UP001163046">
    <property type="component" value="Unassembled WGS sequence"/>
</dbReference>
<protein>
    <recommendedName>
        <fullName evidence="2">YqaJ viral recombinase domain-containing protein</fullName>
    </recommendedName>
</protein>
<accession>A0A9W9ZFC9</accession>